<dbReference type="CDD" id="cd06170">
    <property type="entry name" value="LuxR_C_like"/>
    <property type="match status" value="1"/>
</dbReference>
<dbReference type="InterPro" id="IPR011990">
    <property type="entry name" value="TPR-like_helical_dom_sf"/>
</dbReference>
<dbReference type="InterPro" id="IPR036388">
    <property type="entry name" value="WH-like_DNA-bd_sf"/>
</dbReference>
<dbReference type="SMART" id="SM00421">
    <property type="entry name" value="HTH_LUXR"/>
    <property type="match status" value="1"/>
</dbReference>
<dbReference type="InterPro" id="IPR027417">
    <property type="entry name" value="P-loop_NTPase"/>
</dbReference>
<accession>A0A0P6Y0T4</accession>
<dbReference type="PANTHER" id="PTHR44688:SF16">
    <property type="entry name" value="DNA-BINDING TRANSCRIPTIONAL ACTIVATOR DEVR_DOSR"/>
    <property type="match status" value="1"/>
</dbReference>
<proteinExistence type="predicted"/>
<organism evidence="5 6">
    <name type="scientific">Herpetosiphon geysericola</name>
    <dbReference type="NCBI Taxonomy" id="70996"/>
    <lineage>
        <taxon>Bacteria</taxon>
        <taxon>Bacillati</taxon>
        <taxon>Chloroflexota</taxon>
        <taxon>Chloroflexia</taxon>
        <taxon>Herpetosiphonales</taxon>
        <taxon>Herpetosiphonaceae</taxon>
        <taxon>Herpetosiphon</taxon>
    </lineage>
</organism>
<evidence type="ECO:0000313" key="5">
    <source>
        <dbReference type="EMBL" id="KPL91007.1"/>
    </source>
</evidence>
<dbReference type="PROSITE" id="PS50043">
    <property type="entry name" value="HTH_LUXR_2"/>
    <property type="match status" value="1"/>
</dbReference>
<gene>
    <name evidence="5" type="ORF">SE18_04415</name>
</gene>
<dbReference type="Pfam" id="PF25873">
    <property type="entry name" value="WHD_MalT"/>
    <property type="match status" value="1"/>
</dbReference>
<dbReference type="Pfam" id="PF00196">
    <property type="entry name" value="GerE"/>
    <property type="match status" value="1"/>
</dbReference>
<keyword evidence="1" id="KW-0805">Transcription regulation</keyword>
<dbReference type="STRING" id="70996.SE18_04415"/>
<dbReference type="Proteomes" id="UP000050277">
    <property type="component" value="Unassembled WGS sequence"/>
</dbReference>
<dbReference type="Gene3D" id="1.25.40.10">
    <property type="entry name" value="Tetratricopeptide repeat domain"/>
    <property type="match status" value="1"/>
</dbReference>
<dbReference type="InterPro" id="IPR016032">
    <property type="entry name" value="Sig_transdc_resp-reg_C-effctor"/>
</dbReference>
<dbReference type="InterPro" id="IPR019734">
    <property type="entry name" value="TPR_rpt"/>
</dbReference>
<keyword evidence="3" id="KW-0804">Transcription</keyword>
<dbReference type="EMBL" id="LGKP01000008">
    <property type="protein sequence ID" value="KPL91007.1"/>
    <property type="molecule type" value="Genomic_DNA"/>
</dbReference>
<evidence type="ECO:0000256" key="3">
    <source>
        <dbReference type="ARBA" id="ARBA00023163"/>
    </source>
</evidence>
<dbReference type="RefSeq" id="WP_054533204.1">
    <property type="nucleotide sequence ID" value="NZ_LGKP01000008.1"/>
</dbReference>
<evidence type="ECO:0000313" key="6">
    <source>
        <dbReference type="Proteomes" id="UP000050277"/>
    </source>
</evidence>
<dbReference type="OrthoDB" id="1137593at2"/>
<dbReference type="InterPro" id="IPR000792">
    <property type="entry name" value="Tscrpt_reg_LuxR_C"/>
</dbReference>
<dbReference type="PATRIC" id="fig|70996.4.peg.5366"/>
<keyword evidence="2" id="KW-0238">DNA-binding</keyword>
<protein>
    <recommendedName>
        <fullName evidence="4">HTH luxR-type domain-containing protein</fullName>
    </recommendedName>
</protein>
<dbReference type="GO" id="GO:0006355">
    <property type="term" value="P:regulation of DNA-templated transcription"/>
    <property type="evidence" value="ECO:0007669"/>
    <property type="project" value="InterPro"/>
</dbReference>
<name>A0A0P6Y0T4_9CHLR</name>
<dbReference type="SMART" id="SM00028">
    <property type="entry name" value="TPR"/>
    <property type="match status" value="5"/>
</dbReference>
<dbReference type="SUPFAM" id="SSF46894">
    <property type="entry name" value="C-terminal effector domain of the bipartite response regulators"/>
    <property type="match status" value="1"/>
</dbReference>
<dbReference type="Gene3D" id="1.10.10.10">
    <property type="entry name" value="Winged helix-like DNA-binding domain superfamily/Winged helix DNA-binding domain"/>
    <property type="match status" value="1"/>
</dbReference>
<evidence type="ECO:0000256" key="1">
    <source>
        <dbReference type="ARBA" id="ARBA00023015"/>
    </source>
</evidence>
<dbReference type="InterPro" id="IPR059106">
    <property type="entry name" value="WHD_MalT"/>
</dbReference>
<sequence>MPIPILATKLHLPQPRPNGVARPHLIARFEAAQHCGLRLISAPAGFGKSSLLSEWQANTQQQVAWLALDEGDNEPSRFFSYLIHAIQTIVPTLGVAALRLIQTQPNAIEQALISLINELSGRNETINLVLDDYHVIENHALDQALSFLLEHLPAELRLIIATREDPNLPLARLRARGQLHELRSADLRFSLAEAQQFLNNAMHLELSGAEVAALEARTEGWIAGLQLAGLSMQHQTDRPSFIASFTGSHHFVMDYLLEEVLQHQPPAIQQFLLHSSILNRMCGSLCDALLPNNERTGQSTLEYLEQANMFIVALDHERRWYRYHHLFGELLRQRLQRSLAQQTTPSLEALHIRASNWFEHNELEIEAFEHAAAANAIERAERLIEGKRVPLQFQGALLPIMYWLQGLPTSVFNQHPSLWVTAASVWLATGQVNGIEQRLQAAEQALATHEQGPKEQDLIGRIAAIRGTLALSQNDANAIIAQSERALAYLALDNLSFRTSTVWKLGYAYQLQDQRNAAKQAYEQAINIGQRSGNLVTVLLASIGLGNLQESDNRLTLAAATYQQVLSACSQLGLPAANCGAELGLARIYYQSNQLDLAEQHYQRALQAAQLLQHTDREVACQVVKARLLIAQGQLEQASLLLEQAQIAAQQHRHSTQPAKIAAEQVRIHLLRGQIQAAQQLAQNHNLAISQAQVYLAQQQPSAALAVLKPALEQAQANGWHDHQLWLSSIQCLGLAALGEHGQALQMLTKMLLHAEAKGFVRLFLDHGSAMQNLLASINPQSAQAAYRDFLLSQFAHENPKQLYPAAPSLLDLLSQREREVLELIAQGHSNQAICQQLHLALDTVKGHNRRIFEKLQVQRRTEAVARARELGLLSQ</sequence>
<dbReference type="Gene3D" id="3.40.50.300">
    <property type="entry name" value="P-loop containing nucleotide triphosphate hydrolases"/>
    <property type="match status" value="1"/>
</dbReference>
<comment type="caution">
    <text evidence="5">The sequence shown here is derived from an EMBL/GenBank/DDBJ whole genome shotgun (WGS) entry which is preliminary data.</text>
</comment>
<evidence type="ECO:0000259" key="4">
    <source>
        <dbReference type="PROSITE" id="PS50043"/>
    </source>
</evidence>
<dbReference type="GO" id="GO:0003677">
    <property type="term" value="F:DNA binding"/>
    <property type="evidence" value="ECO:0007669"/>
    <property type="project" value="UniProtKB-KW"/>
</dbReference>
<keyword evidence="6" id="KW-1185">Reference proteome</keyword>
<dbReference type="SUPFAM" id="SSF52540">
    <property type="entry name" value="P-loop containing nucleoside triphosphate hydrolases"/>
    <property type="match status" value="1"/>
</dbReference>
<dbReference type="SUPFAM" id="SSF48452">
    <property type="entry name" value="TPR-like"/>
    <property type="match status" value="1"/>
</dbReference>
<feature type="domain" description="HTH luxR-type" evidence="4">
    <location>
        <begin position="807"/>
        <end position="872"/>
    </location>
</feature>
<dbReference type="PRINTS" id="PR00038">
    <property type="entry name" value="HTHLUXR"/>
</dbReference>
<evidence type="ECO:0000256" key="2">
    <source>
        <dbReference type="ARBA" id="ARBA00023125"/>
    </source>
</evidence>
<dbReference type="InterPro" id="IPR041617">
    <property type="entry name" value="TPR_MalT"/>
</dbReference>
<dbReference type="PANTHER" id="PTHR44688">
    <property type="entry name" value="DNA-BINDING TRANSCRIPTIONAL ACTIVATOR DEVR_DOSR"/>
    <property type="match status" value="1"/>
</dbReference>
<dbReference type="Pfam" id="PF17874">
    <property type="entry name" value="TPR_MalT"/>
    <property type="match status" value="1"/>
</dbReference>
<reference evidence="5 6" key="1">
    <citation type="submission" date="2015-07" db="EMBL/GenBank/DDBJ databases">
        <title>Whole genome sequence of Herpetosiphon geysericola DSM 7119.</title>
        <authorList>
            <person name="Hemp J."/>
            <person name="Ward L.M."/>
            <person name="Pace L.A."/>
            <person name="Fischer W.W."/>
        </authorList>
    </citation>
    <scope>NUCLEOTIDE SEQUENCE [LARGE SCALE GENOMIC DNA]</scope>
    <source>
        <strain evidence="5 6">DSM 7119</strain>
    </source>
</reference>
<dbReference type="AlphaFoldDB" id="A0A0P6Y0T4"/>